<gene>
    <name evidence="2" type="ORF">JYU34_012030</name>
</gene>
<proteinExistence type="predicted"/>
<dbReference type="InterPro" id="IPR043502">
    <property type="entry name" value="DNA/RNA_pol_sf"/>
</dbReference>
<dbReference type="PANTHER" id="PTHR47027">
    <property type="entry name" value="REVERSE TRANSCRIPTASE DOMAIN-CONTAINING PROTEIN"/>
    <property type="match status" value="1"/>
</dbReference>
<evidence type="ECO:0000259" key="1">
    <source>
        <dbReference type="PROSITE" id="PS50878"/>
    </source>
</evidence>
<keyword evidence="3" id="KW-1185">Reference proteome</keyword>
<feature type="domain" description="Reverse transcriptase" evidence="1">
    <location>
        <begin position="476"/>
        <end position="741"/>
    </location>
</feature>
<dbReference type="PANTHER" id="PTHR47027:SF20">
    <property type="entry name" value="REVERSE TRANSCRIPTASE-LIKE PROTEIN WITH RNA-DIRECTED DNA POLYMERASE DOMAIN"/>
    <property type="match status" value="1"/>
</dbReference>
<evidence type="ECO:0000313" key="2">
    <source>
        <dbReference type="EMBL" id="KAG7303506.1"/>
    </source>
</evidence>
<dbReference type="InterPro" id="IPR043128">
    <property type="entry name" value="Rev_trsase/Diguanyl_cyclase"/>
</dbReference>
<dbReference type="SUPFAM" id="SSF56219">
    <property type="entry name" value="DNase I-like"/>
    <property type="match status" value="1"/>
</dbReference>
<dbReference type="InterPro" id="IPR036691">
    <property type="entry name" value="Endo/exonu/phosph_ase_sf"/>
</dbReference>
<reference evidence="2 3" key="1">
    <citation type="submission" date="2021-06" db="EMBL/GenBank/DDBJ databases">
        <title>A haploid diamondback moth (Plutella xylostella L.) genome assembly resolves 31 chromosomes and identifies a diamide resistance mutation.</title>
        <authorList>
            <person name="Ward C.M."/>
            <person name="Perry K.D."/>
            <person name="Baker G."/>
            <person name="Powis K."/>
            <person name="Heckel D.G."/>
            <person name="Baxter S.W."/>
        </authorList>
    </citation>
    <scope>NUCLEOTIDE SEQUENCE [LARGE SCALE GENOMIC DNA]</scope>
    <source>
        <strain evidence="2 3">LV</strain>
        <tissue evidence="2">Single pupa</tissue>
    </source>
</reference>
<dbReference type="Pfam" id="PF03372">
    <property type="entry name" value="Exo_endo_phos"/>
    <property type="match status" value="1"/>
</dbReference>
<comment type="caution">
    <text evidence="2">The sequence shown here is derived from an EMBL/GenBank/DDBJ whole genome shotgun (WGS) entry which is preliminary data.</text>
</comment>
<dbReference type="InterPro" id="IPR005135">
    <property type="entry name" value="Endo/exonuclease/phosphatase"/>
</dbReference>
<dbReference type="Pfam" id="PF00078">
    <property type="entry name" value="RVT_1"/>
    <property type="match status" value="1"/>
</dbReference>
<dbReference type="CDD" id="cd09076">
    <property type="entry name" value="L1-EN"/>
    <property type="match status" value="1"/>
</dbReference>
<dbReference type="Gene3D" id="3.60.10.10">
    <property type="entry name" value="Endonuclease/exonuclease/phosphatase"/>
    <property type="match status" value="1"/>
</dbReference>
<dbReference type="EMBL" id="JAHIBW010000016">
    <property type="protein sequence ID" value="KAG7303506.1"/>
    <property type="molecule type" value="Genomic_DNA"/>
</dbReference>
<organism evidence="2 3">
    <name type="scientific">Plutella xylostella</name>
    <name type="common">Diamondback moth</name>
    <name type="synonym">Plutella maculipennis</name>
    <dbReference type="NCBI Taxonomy" id="51655"/>
    <lineage>
        <taxon>Eukaryota</taxon>
        <taxon>Metazoa</taxon>
        <taxon>Ecdysozoa</taxon>
        <taxon>Arthropoda</taxon>
        <taxon>Hexapoda</taxon>
        <taxon>Insecta</taxon>
        <taxon>Pterygota</taxon>
        <taxon>Neoptera</taxon>
        <taxon>Endopterygota</taxon>
        <taxon>Lepidoptera</taxon>
        <taxon>Glossata</taxon>
        <taxon>Ditrysia</taxon>
        <taxon>Yponomeutoidea</taxon>
        <taxon>Plutellidae</taxon>
        <taxon>Plutella</taxon>
    </lineage>
</organism>
<name>A0ABQ7QE56_PLUXY</name>
<dbReference type="InterPro" id="IPR000477">
    <property type="entry name" value="RT_dom"/>
</dbReference>
<accession>A0ABQ7QE56</accession>
<protein>
    <recommendedName>
        <fullName evidence="1">Reverse transcriptase domain-containing protein</fullName>
    </recommendedName>
</protein>
<sequence length="925" mass="107937">MIELQNALKHINWDIIGISEIRKEGYGIEERDWCIFHYFGETQGTRGVGFLTKKHLRSQIIEFVGFSDRVALLNLKTQNDPLSIIQVYAPTERATDQDVDAFYQDIGRAREKCFKNTIIMGDFNAKIGIQKESLGKLVGTYGSGDRNNRGERLIDFAMEDDLAIMNTFYKKNINQRWTWLSPDGHTKNEIDYILSNRKDLFTDVEVLKSIPFRSDHRLLRGTLYLNSKKKSRKYFTNSHSTLKHEEEQNKYIELLEHKIEKYLIENTSTQQLYDTIEKAITESLIEAKNVTNNNVNNNKFNISESTKALILRRHNLINKTIKTKIEKKCLSALHKSISRKLKEEYKNYKLKVYEEWLIKTGGLKRAEKALRKSRNWIPNLTKEGKTTNNREELISLATEYYKELYEPKVDDDELLNRDYTPLKGTECIKEFNLKEIITAMRHLSNDKCPGSDRIINEAIKLGEKLLAGLLCQLFNNILKEKRVPRQWTKSEIILIYKKGDPSNISNYRPISLMSSIYKMFAYCLLRRIGPTIDQRQPVEQAGFRPKFSTIDHIHVLTQIIEKYKEFNSCLYVAFVDYKKAFDSISHRSILEALQHHKVEENYIEIIKNIYENCVSKISLERPGNEFKVGRGVRQGDPLSPTIFIAVLETIFCKYRWKDRGIIIKGKMLSHLRFADDIVLFAESARDLEFMLQDLHNHSTKVGLEMNLDKTKIMTNGCRRIIKIDGAPIEYVEDYVYLGKLVSFRDVDKEEIERRIAIAWKKFWSLKEILKSNVAINLKKKVMDSCILPSLTYACQTWSLSEGNAKRITTCQRAMERSILGIRLKDKIRNEDIRERTGIKDALLHARRMKWKWAGHLARCTDHRWSILVTAWLGPAHGSRRRGRPPKRWVDGIRAVAGNSWMDVALDRDEWLNLEEAFTRLRDPII</sequence>
<dbReference type="PROSITE" id="PS50878">
    <property type="entry name" value="RT_POL"/>
    <property type="match status" value="1"/>
</dbReference>
<dbReference type="CDD" id="cd01650">
    <property type="entry name" value="RT_nLTR_like"/>
    <property type="match status" value="1"/>
</dbReference>
<evidence type="ECO:0000313" key="3">
    <source>
        <dbReference type="Proteomes" id="UP000823941"/>
    </source>
</evidence>
<dbReference type="Proteomes" id="UP000823941">
    <property type="component" value="Chromosome 16"/>
</dbReference>
<dbReference type="Gene3D" id="3.30.70.270">
    <property type="match status" value="1"/>
</dbReference>
<dbReference type="SUPFAM" id="SSF56672">
    <property type="entry name" value="DNA/RNA polymerases"/>
    <property type="match status" value="1"/>
</dbReference>